<keyword evidence="2" id="KW-1185">Reference proteome</keyword>
<accession>A0A4S4LUS5</accession>
<sequence length="355" mass="40461">MEDLATMFECITETFVKALSGQQAVAPPRPLLNPETAGRCTFYGNAGHYMQECPEVEDYICQGKCSIPNLWLKERIDEWHRHNPGQIMQGQLLLNVLSNIYYDHSAPDLADLDNPGPRSCDSLRLTVMKNPAITLLKYRAILLRRSCTQFHMFKFLHVQNKPLLNPHDMLILSFICTLQPMMLPMSHLSIKSPMRFHNHLQSRSKNQHIAQWRQFMMSQSRKMFMIGLITITQRELLLLSSEVHAQICKATAGRRIPQHDGGQAKILMQDDALPFALDDLDQPCDIENTSLDITTASFAQILYQLLIPPKGSLIIPDPYEAYFNSLTLDEEPEPLIVAKESSALRSILPLIDHQQ</sequence>
<dbReference type="EMBL" id="SGPL01000188">
    <property type="protein sequence ID" value="THH15837.1"/>
    <property type="molecule type" value="Genomic_DNA"/>
</dbReference>
<evidence type="ECO:0008006" key="3">
    <source>
        <dbReference type="Google" id="ProtNLM"/>
    </source>
</evidence>
<name>A0A4S4LUS5_9AGAM</name>
<reference evidence="1 2" key="1">
    <citation type="submission" date="2019-02" db="EMBL/GenBank/DDBJ databases">
        <title>Genome sequencing of the rare red list fungi Bondarzewia mesenterica.</title>
        <authorList>
            <person name="Buettner E."/>
            <person name="Kellner H."/>
        </authorList>
    </citation>
    <scope>NUCLEOTIDE SEQUENCE [LARGE SCALE GENOMIC DNA]</scope>
    <source>
        <strain evidence="1 2">DSM 108281</strain>
    </source>
</reference>
<gene>
    <name evidence="1" type="ORF">EW146_g4709</name>
</gene>
<evidence type="ECO:0000313" key="2">
    <source>
        <dbReference type="Proteomes" id="UP000310158"/>
    </source>
</evidence>
<organism evidence="1 2">
    <name type="scientific">Bondarzewia mesenterica</name>
    <dbReference type="NCBI Taxonomy" id="1095465"/>
    <lineage>
        <taxon>Eukaryota</taxon>
        <taxon>Fungi</taxon>
        <taxon>Dikarya</taxon>
        <taxon>Basidiomycota</taxon>
        <taxon>Agaricomycotina</taxon>
        <taxon>Agaricomycetes</taxon>
        <taxon>Russulales</taxon>
        <taxon>Bondarzewiaceae</taxon>
        <taxon>Bondarzewia</taxon>
    </lineage>
</organism>
<dbReference type="AlphaFoldDB" id="A0A4S4LUS5"/>
<comment type="caution">
    <text evidence="1">The sequence shown here is derived from an EMBL/GenBank/DDBJ whole genome shotgun (WGS) entry which is preliminary data.</text>
</comment>
<proteinExistence type="predicted"/>
<dbReference type="Proteomes" id="UP000310158">
    <property type="component" value="Unassembled WGS sequence"/>
</dbReference>
<protein>
    <recommendedName>
        <fullName evidence="3">CCHC-type domain-containing protein</fullName>
    </recommendedName>
</protein>
<evidence type="ECO:0000313" key="1">
    <source>
        <dbReference type="EMBL" id="THH15837.1"/>
    </source>
</evidence>